<proteinExistence type="predicted"/>
<accession>A0ACD3AES4</accession>
<name>A0ACD3AES4_9AGAR</name>
<dbReference type="Proteomes" id="UP000308600">
    <property type="component" value="Unassembled WGS sequence"/>
</dbReference>
<keyword evidence="2" id="KW-1185">Reference proteome</keyword>
<organism evidence="1 2">
    <name type="scientific">Pluteus cervinus</name>
    <dbReference type="NCBI Taxonomy" id="181527"/>
    <lineage>
        <taxon>Eukaryota</taxon>
        <taxon>Fungi</taxon>
        <taxon>Dikarya</taxon>
        <taxon>Basidiomycota</taxon>
        <taxon>Agaricomycotina</taxon>
        <taxon>Agaricomycetes</taxon>
        <taxon>Agaricomycetidae</taxon>
        <taxon>Agaricales</taxon>
        <taxon>Pluteineae</taxon>
        <taxon>Pluteaceae</taxon>
        <taxon>Pluteus</taxon>
    </lineage>
</organism>
<gene>
    <name evidence="1" type="ORF">BDN72DRAFT_846851</name>
</gene>
<reference evidence="1 2" key="1">
    <citation type="journal article" date="2019" name="Nat. Ecol. Evol.">
        <title>Megaphylogeny resolves global patterns of mushroom evolution.</title>
        <authorList>
            <person name="Varga T."/>
            <person name="Krizsan K."/>
            <person name="Foldi C."/>
            <person name="Dima B."/>
            <person name="Sanchez-Garcia M."/>
            <person name="Sanchez-Ramirez S."/>
            <person name="Szollosi G.J."/>
            <person name="Szarkandi J.G."/>
            <person name="Papp V."/>
            <person name="Albert L."/>
            <person name="Andreopoulos W."/>
            <person name="Angelini C."/>
            <person name="Antonin V."/>
            <person name="Barry K.W."/>
            <person name="Bougher N.L."/>
            <person name="Buchanan P."/>
            <person name="Buyck B."/>
            <person name="Bense V."/>
            <person name="Catcheside P."/>
            <person name="Chovatia M."/>
            <person name="Cooper J."/>
            <person name="Damon W."/>
            <person name="Desjardin D."/>
            <person name="Finy P."/>
            <person name="Geml J."/>
            <person name="Haridas S."/>
            <person name="Hughes K."/>
            <person name="Justo A."/>
            <person name="Karasinski D."/>
            <person name="Kautmanova I."/>
            <person name="Kiss B."/>
            <person name="Kocsube S."/>
            <person name="Kotiranta H."/>
            <person name="LaButti K.M."/>
            <person name="Lechner B.E."/>
            <person name="Liimatainen K."/>
            <person name="Lipzen A."/>
            <person name="Lukacs Z."/>
            <person name="Mihaltcheva S."/>
            <person name="Morgado L.N."/>
            <person name="Niskanen T."/>
            <person name="Noordeloos M.E."/>
            <person name="Ohm R.A."/>
            <person name="Ortiz-Santana B."/>
            <person name="Ovrebo C."/>
            <person name="Racz N."/>
            <person name="Riley R."/>
            <person name="Savchenko A."/>
            <person name="Shiryaev A."/>
            <person name="Soop K."/>
            <person name="Spirin V."/>
            <person name="Szebenyi C."/>
            <person name="Tomsovsky M."/>
            <person name="Tulloss R.E."/>
            <person name="Uehling J."/>
            <person name="Grigoriev I.V."/>
            <person name="Vagvolgyi C."/>
            <person name="Papp T."/>
            <person name="Martin F.M."/>
            <person name="Miettinen O."/>
            <person name="Hibbett D.S."/>
            <person name="Nagy L.G."/>
        </authorList>
    </citation>
    <scope>NUCLEOTIDE SEQUENCE [LARGE SCALE GENOMIC DNA]</scope>
    <source>
        <strain evidence="1 2">NL-1719</strain>
    </source>
</reference>
<dbReference type="EMBL" id="ML208487">
    <property type="protein sequence ID" value="TFK64140.1"/>
    <property type="molecule type" value="Genomic_DNA"/>
</dbReference>
<evidence type="ECO:0000313" key="2">
    <source>
        <dbReference type="Proteomes" id="UP000308600"/>
    </source>
</evidence>
<sequence length="131" mass="13274">MSALGQLTNIPAFAPALAPTANAPTPGHQVTTAPNPLAVVVNAVPPAGVTALIQNNVQATAADGYDGDDEGQGSDGAGDEEVSEGSDNGEDDEKEKADDEGKDEGEENGTDDDDETDVDDDAGYAADDERD</sequence>
<protein>
    <submittedName>
        <fullName evidence="1">Uncharacterized protein</fullName>
    </submittedName>
</protein>
<evidence type="ECO:0000313" key="1">
    <source>
        <dbReference type="EMBL" id="TFK64140.1"/>
    </source>
</evidence>